<proteinExistence type="predicted"/>
<keyword evidence="1" id="KW-1133">Transmembrane helix</keyword>
<keyword evidence="3" id="KW-1185">Reference proteome</keyword>
<keyword evidence="1" id="KW-0472">Membrane</keyword>
<evidence type="ECO:0000313" key="3">
    <source>
        <dbReference type="Proteomes" id="UP001307705"/>
    </source>
</evidence>
<reference evidence="2 3" key="1">
    <citation type="submission" date="2023-08" db="EMBL/GenBank/DDBJ databases">
        <title>Draft genome sequence of Algoriphagus taiwanensis.</title>
        <authorList>
            <person name="Takatani N."/>
            <person name="Hosokawa M."/>
            <person name="Sawabe T."/>
        </authorList>
    </citation>
    <scope>NUCLEOTIDE SEQUENCE [LARGE SCALE GENOMIC DNA]</scope>
    <source>
        <strain evidence="2 3">JCM 19755</strain>
    </source>
</reference>
<protein>
    <recommendedName>
        <fullName evidence="4">DUF3311 domain-containing protein</fullName>
    </recommendedName>
</protein>
<evidence type="ECO:0000313" key="2">
    <source>
        <dbReference type="EMBL" id="GMQ34031.1"/>
    </source>
</evidence>
<feature type="transmembrane region" description="Helical" evidence="1">
    <location>
        <begin position="33"/>
        <end position="56"/>
    </location>
</feature>
<comment type="caution">
    <text evidence="2">The sequence shown here is derived from an EMBL/GenBank/DDBJ whole genome shotgun (WGS) entry which is preliminary data.</text>
</comment>
<dbReference type="RefSeq" id="WP_338228862.1">
    <property type="nucleotide sequence ID" value="NZ_BTPE01000007.1"/>
</dbReference>
<organism evidence="2 3">
    <name type="scientific">Algoriphagus taiwanensis</name>
    <dbReference type="NCBI Taxonomy" id="1445656"/>
    <lineage>
        <taxon>Bacteria</taxon>
        <taxon>Pseudomonadati</taxon>
        <taxon>Bacteroidota</taxon>
        <taxon>Cytophagia</taxon>
        <taxon>Cytophagales</taxon>
        <taxon>Cyclobacteriaceae</taxon>
        <taxon>Algoriphagus</taxon>
    </lineage>
</organism>
<dbReference type="EMBL" id="BTPE01000007">
    <property type="protein sequence ID" value="GMQ34031.1"/>
    <property type="molecule type" value="Genomic_DNA"/>
</dbReference>
<feature type="transmembrane region" description="Helical" evidence="1">
    <location>
        <begin position="7"/>
        <end position="27"/>
    </location>
</feature>
<dbReference type="Proteomes" id="UP001307705">
    <property type="component" value="Unassembled WGS sequence"/>
</dbReference>
<accession>A0ABQ6Q1H5</accession>
<gene>
    <name evidence="2" type="ORF">Ataiwa_23030</name>
</gene>
<name>A0ABQ6Q1H5_9BACT</name>
<sequence length="66" mass="7441">MKKQALIFVFLLGFALLNYPILLLYNIPVSIGGIPASFFFIFLWLLILTGLTFIAVKKFNKSSDAE</sequence>
<evidence type="ECO:0000256" key="1">
    <source>
        <dbReference type="SAM" id="Phobius"/>
    </source>
</evidence>
<evidence type="ECO:0008006" key="4">
    <source>
        <dbReference type="Google" id="ProtNLM"/>
    </source>
</evidence>
<keyword evidence="1" id="KW-0812">Transmembrane</keyword>